<evidence type="ECO:0000256" key="2">
    <source>
        <dbReference type="ARBA" id="ARBA00022448"/>
    </source>
</evidence>
<gene>
    <name evidence="5" type="ORF">GCM10025881_29730</name>
</gene>
<dbReference type="Gene3D" id="3.40.190.10">
    <property type="entry name" value="Periplasmic binding protein-like II"/>
    <property type="match status" value="1"/>
</dbReference>
<evidence type="ECO:0000313" key="6">
    <source>
        <dbReference type="Proteomes" id="UP001157034"/>
    </source>
</evidence>
<dbReference type="SUPFAM" id="SSF53850">
    <property type="entry name" value="Periplasmic binding protein-like II"/>
    <property type="match status" value="1"/>
</dbReference>
<dbReference type="PANTHER" id="PTHR30061">
    <property type="entry name" value="MALTOSE-BINDING PERIPLASMIC PROTEIN"/>
    <property type="match status" value="1"/>
</dbReference>
<dbReference type="Proteomes" id="UP001157034">
    <property type="component" value="Unassembled WGS sequence"/>
</dbReference>
<dbReference type="InterPro" id="IPR006059">
    <property type="entry name" value="SBP"/>
</dbReference>
<comment type="caution">
    <text evidence="5">The sequence shown here is derived from an EMBL/GenBank/DDBJ whole genome shotgun (WGS) entry which is preliminary data.</text>
</comment>
<feature type="signal peptide" evidence="4">
    <location>
        <begin position="1"/>
        <end position="33"/>
    </location>
</feature>
<proteinExistence type="inferred from homology"/>
<accession>A0ABQ6K6Y3</accession>
<reference evidence="6" key="1">
    <citation type="journal article" date="2019" name="Int. J. Syst. Evol. Microbiol.">
        <title>The Global Catalogue of Microorganisms (GCM) 10K type strain sequencing project: providing services to taxonomists for standard genome sequencing and annotation.</title>
        <authorList>
            <consortium name="The Broad Institute Genomics Platform"/>
            <consortium name="The Broad Institute Genome Sequencing Center for Infectious Disease"/>
            <person name="Wu L."/>
            <person name="Ma J."/>
        </authorList>
    </citation>
    <scope>NUCLEOTIDE SEQUENCE [LARGE SCALE GENOMIC DNA]</scope>
    <source>
        <strain evidence="6">NBRC 108894</strain>
    </source>
</reference>
<dbReference type="RefSeq" id="WP_284254779.1">
    <property type="nucleotide sequence ID" value="NZ_BAAAQO010000004.1"/>
</dbReference>
<dbReference type="Pfam" id="PF13416">
    <property type="entry name" value="SBP_bac_8"/>
    <property type="match status" value="1"/>
</dbReference>
<sequence>MQFSAEPRPSRPSLRRSARILRTVAVTAAVATAALGLAACSGGGSGGSGSGSSKTITVWSYFSAAETAQRGLMSTYAKTFEKNHPGYTVDNVYVPYDQIQQKTINAARAHKGPDIVVFNGAEAGTYALGDTLLPIDKYLSKFKDASQISKSVIHKVDGTTYAVQGYVNLLGLWYNADLMKKVGISAPPTSMSELEADMAKAKAAGYAGITVCGLPQGQGEWQAYPWLTDAGFSYKNPSAADLTKAFTTVQNWVNKGWLSKEAVTWDQTVPFQKWEAGGTLFAENGNWQIGGAKTDAKFQYGVAPLPLGAHGKTYLGGEGQGIGKYSKNPDMAWKYLAETFLSKQGQLDSLKAVGSIPSRADAAADPSIASDPMLKPFADSIKEFGANYPDDAVKPASIADLQLAVGQTWSGVIGGTTSPKDAADQLAAKLKGYVN</sequence>
<keyword evidence="6" id="KW-1185">Reference proteome</keyword>
<keyword evidence="3 4" id="KW-0732">Signal</keyword>
<evidence type="ECO:0000256" key="3">
    <source>
        <dbReference type="ARBA" id="ARBA00022729"/>
    </source>
</evidence>
<comment type="similarity">
    <text evidence="1">Belongs to the bacterial solute-binding protein 1 family.</text>
</comment>
<organism evidence="5 6">
    <name type="scientific">Pseudolysinimonas kribbensis</name>
    <dbReference type="NCBI Taxonomy" id="433641"/>
    <lineage>
        <taxon>Bacteria</taxon>
        <taxon>Bacillati</taxon>
        <taxon>Actinomycetota</taxon>
        <taxon>Actinomycetes</taxon>
        <taxon>Micrococcales</taxon>
        <taxon>Microbacteriaceae</taxon>
        <taxon>Pseudolysinimonas</taxon>
    </lineage>
</organism>
<evidence type="ECO:0000313" key="5">
    <source>
        <dbReference type="EMBL" id="GMA96149.1"/>
    </source>
</evidence>
<keyword evidence="2" id="KW-0813">Transport</keyword>
<dbReference type="EMBL" id="BSVB01000001">
    <property type="protein sequence ID" value="GMA96149.1"/>
    <property type="molecule type" value="Genomic_DNA"/>
</dbReference>
<evidence type="ECO:0000256" key="1">
    <source>
        <dbReference type="ARBA" id="ARBA00008520"/>
    </source>
</evidence>
<evidence type="ECO:0000256" key="4">
    <source>
        <dbReference type="SAM" id="SignalP"/>
    </source>
</evidence>
<name>A0ABQ6K6Y3_9MICO</name>
<protein>
    <submittedName>
        <fullName evidence="5">ABC transporter substrate-binding protein</fullName>
    </submittedName>
</protein>
<feature type="chain" id="PRO_5046691995" evidence="4">
    <location>
        <begin position="34"/>
        <end position="435"/>
    </location>
</feature>
<dbReference type="PANTHER" id="PTHR30061:SF50">
    <property type="entry name" value="MALTOSE_MALTODEXTRIN-BINDING PERIPLASMIC PROTEIN"/>
    <property type="match status" value="1"/>
</dbReference>